<dbReference type="EMBL" id="LABZ01000167">
    <property type="protein sequence ID" value="KMO35285.1"/>
    <property type="molecule type" value="Genomic_DNA"/>
</dbReference>
<dbReference type="PANTHER" id="PTHR43081:SF19">
    <property type="entry name" value="PH-SENSITIVE ADENYLATE CYCLASE RV1264"/>
    <property type="match status" value="1"/>
</dbReference>
<proteinExistence type="predicted"/>
<dbReference type="CDD" id="cd07302">
    <property type="entry name" value="CHD"/>
    <property type="match status" value="1"/>
</dbReference>
<evidence type="ECO:0000313" key="2">
    <source>
        <dbReference type="EMBL" id="KMO35285.1"/>
    </source>
</evidence>
<dbReference type="InterPro" id="IPR050697">
    <property type="entry name" value="Adenylyl/Guanylyl_Cyclase_3/4"/>
</dbReference>
<dbReference type="InterPro" id="IPR029787">
    <property type="entry name" value="Nucleotide_cyclase"/>
</dbReference>
<dbReference type="Gene3D" id="3.30.70.1230">
    <property type="entry name" value="Nucleotide cyclase"/>
    <property type="match status" value="1"/>
</dbReference>
<evidence type="ECO:0000313" key="3">
    <source>
        <dbReference type="Proteomes" id="UP000036449"/>
    </source>
</evidence>
<gene>
    <name evidence="2" type="ORF">VQ03_22055</name>
</gene>
<dbReference type="InterPro" id="IPR001054">
    <property type="entry name" value="A/G_cyclase"/>
</dbReference>
<dbReference type="GO" id="GO:0004016">
    <property type="term" value="F:adenylate cyclase activity"/>
    <property type="evidence" value="ECO:0007669"/>
    <property type="project" value="UniProtKB-ARBA"/>
</dbReference>
<organism evidence="2 3">
    <name type="scientific">Methylobacterium tarhaniae</name>
    <dbReference type="NCBI Taxonomy" id="1187852"/>
    <lineage>
        <taxon>Bacteria</taxon>
        <taxon>Pseudomonadati</taxon>
        <taxon>Pseudomonadota</taxon>
        <taxon>Alphaproteobacteria</taxon>
        <taxon>Hyphomicrobiales</taxon>
        <taxon>Methylobacteriaceae</taxon>
        <taxon>Methylobacterium</taxon>
    </lineage>
</organism>
<dbReference type="Gene3D" id="1.25.40.10">
    <property type="entry name" value="Tetratricopeptide repeat domain"/>
    <property type="match status" value="1"/>
</dbReference>
<evidence type="ECO:0000259" key="1">
    <source>
        <dbReference type="PROSITE" id="PS50125"/>
    </source>
</evidence>
<dbReference type="InterPro" id="IPR011990">
    <property type="entry name" value="TPR-like_helical_dom_sf"/>
</dbReference>
<feature type="non-terminal residue" evidence="2">
    <location>
        <position position="598"/>
    </location>
</feature>
<dbReference type="GO" id="GO:0006171">
    <property type="term" value="P:cAMP biosynthetic process"/>
    <property type="evidence" value="ECO:0007669"/>
    <property type="project" value="TreeGrafter"/>
</dbReference>
<accession>A0A0J6SJ23</accession>
<name>A0A0J6SJ23_9HYPH</name>
<protein>
    <recommendedName>
        <fullName evidence="1">Guanylate cyclase domain-containing protein</fullName>
    </recommendedName>
</protein>
<feature type="domain" description="Guanylate cyclase" evidence="1">
    <location>
        <begin position="20"/>
        <end position="135"/>
    </location>
</feature>
<dbReference type="SUPFAM" id="SSF55073">
    <property type="entry name" value="Nucleotide cyclase"/>
    <property type="match status" value="1"/>
</dbReference>
<dbReference type="PANTHER" id="PTHR43081">
    <property type="entry name" value="ADENYLATE CYCLASE, TERMINAL-DIFFERENTIATION SPECIFIC-RELATED"/>
    <property type="match status" value="1"/>
</dbReference>
<reference evidence="2 3" key="1">
    <citation type="submission" date="2015-03" db="EMBL/GenBank/DDBJ databases">
        <title>Genome sequencing of Methylobacterium tarhaniae DSM 25844.</title>
        <authorList>
            <person name="Chaudhry V."/>
            <person name="Patil P.B."/>
        </authorList>
    </citation>
    <scope>NUCLEOTIDE SEQUENCE [LARGE SCALE GENOMIC DNA]</scope>
    <source>
        <strain evidence="2 3">DSM 25844</strain>
    </source>
</reference>
<dbReference type="PROSITE" id="PS50125">
    <property type="entry name" value="GUANYLATE_CYCLASE_2"/>
    <property type="match status" value="1"/>
</dbReference>
<dbReference type="Proteomes" id="UP000036449">
    <property type="component" value="Unassembled WGS sequence"/>
</dbReference>
<dbReference type="GO" id="GO:0035556">
    <property type="term" value="P:intracellular signal transduction"/>
    <property type="evidence" value="ECO:0007669"/>
    <property type="project" value="InterPro"/>
</dbReference>
<dbReference type="Gene3D" id="3.40.50.10070">
    <property type="entry name" value="TolB, N-terminal domain"/>
    <property type="match status" value="1"/>
</dbReference>
<dbReference type="AlphaFoldDB" id="A0A0J6SJ23"/>
<sequence>MAVTDTLHAAVPDLERRPRAILCADVVGYTRLMEAAESETHAHLRALRVTVIDPAIISHRGEVVKNTGDGFIAVFVSPRDALHCAAELQRELASQEAGFVPERRILFRIGLHWERIIFDENDVFGSGINIAVRLQSAAPAGGVVVSSALLDQIPEREDFAFDDLGKLSLKNLTQPVQSFALSIPGAEQAGIRRPAGDTRMAARPPAIAVLPFAYLSCDLQDGYFAEGFVDDIVVTLGNIPELVVVSRGSTISFRRRPVDPSEVSEKLGVRYVLSGSVRRTQNRIRISAELVDAVDASVVWAEHYDEPIEEVFNLQDEIAIRIVGKIANYVRRAELQRALRKPPQSLNAYDWLLRGLDLMYRLDFGSLAQARTCLERARDEDRDYSAPYAFLAHWHMFAIAEGWASGTEAGLAEVVRLAQCAVERDPCNALAVAIEGHARAMFFRDYDAAIELCDRATAISPNNSWAWVFSSGPYGFVGDPHSGIERAQRAIRLSPLGQQAFFNYTLLAQNQYLAGSYGDAARWSRKALHLNPRFGNAARVLAASLVAAGHRDEAGQVAAHHRRMLPSFRVSDYARRCPFTEPQASLYVARLREACGSV</sequence>
<comment type="caution">
    <text evidence="2">The sequence shown here is derived from an EMBL/GenBank/DDBJ whole genome shotgun (WGS) entry which is preliminary data.</text>
</comment>
<dbReference type="SUPFAM" id="SSF48452">
    <property type="entry name" value="TPR-like"/>
    <property type="match status" value="1"/>
</dbReference>
<keyword evidence="3" id="KW-1185">Reference proteome</keyword>
<dbReference type="Pfam" id="PF00211">
    <property type="entry name" value="Guanylate_cyc"/>
    <property type="match status" value="1"/>
</dbReference>